<gene>
    <name evidence="1" type="ORF">Pint_14768</name>
</gene>
<sequence length="128" mass="14753">MEDYQQINWYWDLSFYGCAWTLENPMDNSIGAPAKGAAINIPHGGVTYREIKDYINQYGPDVQVRYNSTYVVNCWTKGTTWIGFDDVEAIRTKVTYAKEKKLLGYFVWQVSYDVNWVLSKTAGKLLVS</sequence>
<reference evidence="2" key="1">
    <citation type="journal article" date="2023" name="G3 (Bethesda)">
        <title>Genome assembly and association tests identify interacting loci associated with vigor, precocity, and sex in interspecific pistachio rootstocks.</title>
        <authorList>
            <person name="Palmer W."/>
            <person name="Jacygrad E."/>
            <person name="Sagayaradj S."/>
            <person name="Cavanaugh K."/>
            <person name="Han R."/>
            <person name="Bertier L."/>
            <person name="Beede B."/>
            <person name="Kafkas S."/>
            <person name="Golino D."/>
            <person name="Preece J."/>
            <person name="Michelmore R."/>
        </authorList>
    </citation>
    <scope>NUCLEOTIDE SEQUENCE [LARGE SCALE GENOMIC DNA]</scope>
</reference>
<dbReference type="Proteomes" id="UP001163603">
    <property type="component" value="Chromosome 8"/>
</dbReference>
<dbReference type="EMBL" id="CM047743">
    <property type="protein sequence ID" value="KAJ0030084.1"/>
    <property type="molecule type" value="Genomic_DNA"/>
</dbReference>
<proteinExistence type="predicted"/>
<accession>A0ACC0Y521</accession>
<protein>
    <submittedName>
        <fullName evidence="1">Uncharacterized protein</fullName>
    </submittedName>
</protein>
<keyword evidence="2" id="KW-1185">Reference proteome</keyword>
<comment type="caution">
    <text evidence="1">The sequence shown here is derived from an EMBL/GenBank/DDBJ whole genome shotgun (WGS) entry which is preliminary data.</text>
</comment>
<name>A0ACC0Y521_9ROSI</name>
<organism evidence="1 2">
    <name type="scientific">Pistacia integerrima</name>
    <dbReference type="NCBI Taxonomy" id="434235"/>
    <lineage>
        <taxon>Eukaryota</taxon>
        <taxon>Viridiplantae</taxon>
        <taxon>Streptophyta</taxon>
        <taxon>Embryophyta</taxon>
        <taxon>Tracheophyta</taxon>
        <taxon>Spermatophyta</taxon>
        <taxon>Magnoliopsida</taxon>
        <taxon>eudicotyledons</taxon>
        <taxon>Gunneridae</taxon>
        <taxon>Pentapetalae</taxon>
        <taxon>rosids</taxon>
        <taxon>malvids</taxon>
        <taxon>Sapindales</taxon>
        <taxon>Anacardiaceae</taxon>
        <taxon>Pistacia</taxon>
    </lineage>
</organism>
<evidence type="ECO:0000313" key="2">
    <source>
        <dbReference type="Proteomes" id="UP001163603"/>
    </source>
</evidence>
<evidence type="ECO:0000313" key="1">
    <source>
        <dbReference type="EMBL" id="KAJ0030084.1"/>
    </source>
</evidence>